<dbReference type="InterPro" id="IPR058852">
    <property type="entry name" value="HTH_77"/>
</dbReference>
<dbReference type="Pfam" id="PF00196">
    <property type="entry name" value="GerE"/>
    <property type="match status" value="1"/>
</dbReference>
<dbReference type="InterPro" id="IPR036388">
    <property type="entry name" value="WH-like_DNA-bd_sf"/>
</dbReference>
<proteinExistence type="predicted"/>
<dbReference type="PANTHER" id="PTHR47691">
    <property type="entry name" value="REGULATOR-RELATED"/>
    <property type="match status" value="1"/>
</dbReference>
<dbReference type="InterPro" id="IPR027417">
    <property type="entry name" value="P-loop_NTPase"/>
</dbReference>
<dbReference type="SUPFAM" id="SSF52540">
    <property type="entry name" value="P-loop containing nucleoside triphosphate hydrolases"/>
    <property type="match status" value="1"/>
</dbReference>
<keyword evidence="3" id="KW-1185">Reference proteome</keyword>
<evidence type="ECO:0000313" key="2">
    <source>
        <dbReference type="EMBL" id="TWV53635.1"/>
    </source>
</evidence>
<dbReference type="Pfam" id="PF13401">
    <property type="entry name" value="AAA_22"/>
    <property type="match status" value="1"/>
</dbReference>
<dbReference type="Gene3D" id="3.40.50.300">
    <property type="entry name" value="P-loop containing nucleotide triphosphate hydrolases"/>
    <property type="match status" value="1"/>
</dbReference>
<reference evidence="2" key="1">
    <citation type="journal article" date="2019" name="Microbiol. Resour. Announc.">
        <title>Draft Genomic Sequences of Streptomyces misionensis and Streptomyces albidoflavus, bacteria applied for phytopathogen biocontrol.</title>
        <authorList>
            <person name="Pylro V."/>
            <person name="Dias A."/>
            <person name="Andreote F."/>
            <person name="Varani A."/>
            <person name="Andreote C."/>
            <person name="Bernardo E."/>
            <person name="Martins T."/>
        </authorList>
    </citation>
    <scope>NUCLEOTIDE SEQUENCE [LARGE SCALE GENOMIC DNA]</scope>
    <source>
        <strain evidence="2">66</strain>
    </source>
</reference>
<name>A0A5C6JWH1_9ACTN</name>
<comment type="caution">
    <text evidence="2">The sequence shown here is derived from an EMBL/GenBank/DDBJ whole genome shotgun (WGS) entry which is preliminary data.</text>
</comment>
<dbReference type="InterPro" id="IPR049945">
    <property type="entry name" value="AAA_22"/>
</dbReference>
<dbReference type="InterPro" id="IPR000792">
    <property type="entry name" value="Tscrpt_reg_LuxR_C"/>
</dbReference>
<dbReference type="Gene3D" id="1.25.40.10">
    <property type="entry name" value="Tetratricopeptide repeat domain"/>
    <property type="match status" value="1"/>
</dbReference>
<dbReference type="PRINTS" id="PR00038">
    <property type="entry name" value="HTHLUXR"/>
</dbReference>
<dbReference type="PRINTS" id="PR00364">
    <property type="entry name" value="DISEASERSIST"/>
</dbReference>
<dbReference type="SUPFAM" id="SSF46894">
    <property type="entry name" value="C-terminal effector domain of the bipartite response regulators"/>
    <property type="match status" value="1"/>
</dbReference>
<dbReference type="RefSeq" id="WP_146464727.1">
    <property type="nucleotide sequence ID" value="NZ_VOGW01000052.1"/>
</dbReference>
<dbReference type="InterPro" id="IPR016032">
    <property type="entry name" value="Sig_transdc_resp-reg_C-effctor"/>
</dbReference>
<dbReference type="InterPro" id="IPR011990">
    <property type="entry name" value="TPR-like_helical_dom_sf"/>
</dbReference>
<sequence>MSTRARVRTGGGPGAEATTLIGRRAEIARVRRLLSTARLITLTGVGGVGKTRLALRVARDVEGGFPDGVHTVEFAGLREAGLLAQTVATALGLAHPGRDGSDGTDAVAAHLRDRQALLVLDNCEHLVDACARLADTLLRAAPGLRILTTSRHTLGITAEHVFPVEPLAVVDPDAHHSPGELLGCPAVALFAARGAAVRPGFTVTDDNAETVARLVHRLDGLPFAIELAAARLRALTPQEILDRLTDRFALLTTGSRTAAARQRTLRELIDWSHALCTDRERALWARASVFSGGFDLEGVEGVCAGDDLPAAEVLDVLDGLVEKSILTHRQHDGRSRYHMLETVREYGRERLAESGHRAALRRRHRDHCLRLTRRAQEEWFGPRQVEWFTRLRLDHANLRTALEYCLQTPGETAAGLAMAIAPRHYWIRAGSLAEGRRWLARLLATADDDTGPLRTHALATYAYLGILQGRPDTETLAVLSDCALLAERHGDGLATAWIRHHRGMLATWRGDHTSAADSFERARTAFRAAGLLDAEVECTVKQAIVHAYGGDAERAARLCHEATTVTEAYGEAWLRGLALFAGALLARRTGEPREAAALARRAIRLIRPFHDWWDIAMCVEVIAWSSAADPRRAARLLGVLHLLWESIGVALSTAPFMREEHRRFEEGVRAALTAAEYDRAFRRGADATVDQALAFVLDDTPPASTAGSRPAADAAPLTRREWQVADLVAAGLTNKQIAAHLVIAQRTAENHVERIRAKLGLASRSQLAVWAHERRQEGAARTR</sequence>
<dbReference type="Gene3D" id="1.10.10.10">
    <property type="entry name" value="Winged helix-like DNA-binding domain superfamily/Winged helix DNA-binding domain"/>
    <property type="match status" value="1"/>
</dbReference>
<evidence type="ECO:0000259" key="1">
    <source>
        <dbReference type="PROSITE" id="PS50043"/>
    </source>
</evidence>
<dbReference type="EMBL" id="VOGW01000052">
    <property type="protein sequence ID" value="TWV53635.1"/>
    <property type="molecule type" value="Genomic_DNA"/>
</dbReference>
<protein>
    <submittedName>
        <fullName evidence="2">LuxR family transcriptional regulator</fullName>
    </submittedName>
</protein>
<dbReference type="GO" id="GO:0016887">
    <property type="term" value="F:ATP hydrolysis activity"/>
    <property type="evidence" value="ECO:0007669"/>
    <property type="project" value="InterPro"/>
</dbReference>
<dbReference type="Proteomes" id="UP000320481">
    <property type="component" value="Unassembled WGS sequence"/>
</dbReference>
<feature type="domain" description="HTH luxR-type" evidence="1">
    <location>
        <begin position="710"/>
        <end position="775"/>
    </location>
</feature>
<dbReference type="SMART" id="SM00421">
    <property type="entry name" value="HTH_LUXR"/>
    <property type="match status" value="1"/>
</dbReference>
<organism evidence="2 3">
    <name type="scientific">Streptomyces misionensis</name>
    <dbReference type="NCBI Taxonomy" id="67331"/>
    <lineage>
        <taxon>Bacteria</taxon>
        <taxon>Bacillati</taxon>
        <taxon>Actinomycetota</taxon>
        <taxon>Actinomycetes</taxon>
        <taxon>Kitasatosporales</taxon>
        <taxon>Streptomycetaceae</taxon>
        <taxon>Streptomyces</taxon>
    </lineage>
</organism>
<gene>
    <name evidence="2" type="ORF">FRZ03_09470</name>
</gene>
<dbReference type="GO" id="GO:0003677">
    <property type="term" value="F:DNA binding"/>
    <property type="evidence" value="ECO:0007669"/>
    <property type="project" value="InterPro"/>
</dbReference>
<dbReference type="SUPFAM" id="SSF48452">
    <property type="entry name" value="TPR-like"/>
    <property type="match status" value="1"/>
</dbReference>
<dbReference type="Pfam" id="PF25872">
    <property type="entry name" value="HTH_77"/>
    <property type="match status" value="1"/>
</dbReference>
<evidence type="ECO:0000313" key="3">
    <source>
        <dbReference type="Proteomes" id="UP000320481"/>
    </source>
</evidence>
<dbReference type="PROSITE" id="PS50043">
    <property type="entry name" value="HTH_LUXR_2"/>
    <property type="match status" value="1"/>
</dbReference>
<accession>A0A5C6JWH1</accession>
<dbReference type="GO" id="GO:0006355">
    <property type="term" value="P:regulation of DNA-templated transcription"/>
    <property type="evidence" value="ECO:0007669"/>
    <property type="project" value="InterPro"/>
</dbReference>
<dbReference type="CDD" id="cd06170">
    <property type="entry name" value="LuxR_C_like"/>
    <property type="match status" value="1"/>
</dbReference>
<dbReference type="PANTHER" id="PTHR47691:SF3">
    <property type="entry name" value="HTH-TYPE TRANSCRIPTIONAL REGULATOR RV0890C-RELATED"/>
    <property type="match status" value="1"/>
</dbReference>
<dbReference type="AlphaFoldDB" id="A0A5C6JWH1"/>